<evidence type="ECO:0000313" key="2">
    <source>
        <dbReference type="Proteomes" id="UP000439903"/>
    </source>
</evidence>
<dbReference type="EMBL" id="WTPW01000938">
    <property type="protein sequence ID" value="KAF0468701.1"/>
    <property type="molecule type" value="Genomic_DNA"/>
</dbReference>
<organism evidence="1 2">
    <name type="scientific">Gigaspora margarita</name>
    <dbReference type="NCBI Taxonomy" id="4874"/>
    <lineage>
        <taxon>Eukaryota</taxon>
        <taxon>Fungi</taxon>
        <taxon>Fungi incertae sedis</taxon>
        <taxon>Mucoromycota</taxon>
        <taxon>Glomeromycotina</taxon>
        <taxon>Glomeromycetes</taxon>
        <taxon>Diversisporales</taxon>
        <taxon>Gigasporaceae</taxon>
        <taxon>Gigaspora</taxon>
    </lineage>
</organism>
<evidence type="ECO:0000313" key="1">
    <source>
        <dbReference type="EMBL" id="KAF0468701.1"/>
    </source>
</evidence>
<proteinExistence type="predicted"/>
<comment type="caution">
    <text evidence="1">The sequence shown here is derived from an EMBL/GenBank/DDBJ whole genome shotgun (WGS) entry which is preliminary data.</text>
</comment>
<sequence>MENSVLINKSEDTPMTTLVVDKDDWKWPCFEEWYDNYYGKTERRVKIESININPFVVVYPRGGKPYVEVSSPKLIEILEGILPNKKLFDEVDEDNSILSVGARELFHVMDKLKDTINSITDLECVVNLKRLVRFLEQEFKQTIKAREIMITHKRVSYGMLWVFYTEKLEVW</sequence>
<reference evidence="1 2" key="1">
    <citation type="journal article" date="2019" name="Environ. Microbiol.">
        <title>At the nexus of three kingdoms: the genome of the mycorrhizal fungus Gigaspora margarita provides insights into plant, endobacterial and fungal interactions.</title>
        <authorList>
            <person name="Venice F."/>
            <person name="Ghignone S."/>
            <person name="Salvioli di Fossalunga A."/>
            <person name="Amselem J."/>
            <person name="Novero M."/>
            <person name="Xianan X."/>
            <person name="Sedzielewska Toro K."/>
            <person name="Morin E."/>
            <person name="Lipzen A."/>
            <person name="Grigoriev I.V."/>
            <person name="Henrissat B."/>
            <person name="Martin F.M."/>
            <person name="Bonfante P."/>
        </authorList>
    </citation>
    <scope>NUCLEOTIDE SEQUENCE [LARGE SCALE GENOMIC DNA]</scope>
    <source>
        <strain evidence="1 2">BEG34</strain>
    </source>
</reference>
<dbReference type="Proteomes" id="UP000439903">
    <property type="component" value="Unassembled WGS sequence"/>
</dbReference>
<keyword evidence="1" id="KW-0378">Hydrolase</keyword>
<gene>
    <name evidence="1" type="ORF">F8M41_025775</name>
</gene>
<protein>
    <submittedName>
        <fullName evidence="1">P-loop containing nucleoside triphosphate hydrolase protein</fullName>
    </submittedName>
</protein>
<keyword evidence="2" id="KW-1185">Reference proteome</keyword>
<name>A0A8H3XI39_GIGMA</name>
<dbReference type="OrthoDB" id="2398936at2759"/>
<accession>A0A8H3XI39</accession>
<dbReference type="AlphaFoldDB" id="A0A8H3XI39"/>
<dbReference type="GO" id="GO:0016787">
    <property type="term" value="F:hydrolase activity"/>
    <property type="evidence" value="ECO:0007669"/>
    <property type="project" value="UniProtKB-KW"/>
</dbReference>